<name>A0A2N7WTT6_9BURK</name>
<dbReference type="Pfam" id="PF05930">
    <property type="entry name" value="Phage_AlpA"/>
    <property type="match status" value="1"/>
</dbReference>
<dbReference type="RefSeq" id="WP_102631053.1">
    <property type="nucleotide sequence ID" value="NZ_PNXY01000003.1"/>
</dbReference>
<accession>A0A2N7WTT6</accession>
<proteinExistence type="predicted"/>
<dbReference type="PANTHER" id="PTHR36154:SF1">
    <property type="entry name" value="DNA-BINDING TRANSCRIPTIONAL ACTIVATOR ALPA"/>
    <property type="match status" value="1"/>
</dbReference>
<reference evidence="1 4" key="2">
    <citation type="submission" date="2020-04" db="EMBL/GenBank/DDBJ databases">
        <authorList>
            <person name="De Canck E."/>
        </authorList>
    </citation>
    <scope>NUCLEOTIDE SEQUENCE [LARGE SCALE GENOMIC DNA]</scope>
    <source>
        <strain evidence="1 4">LMG 27174</strain>
    </source>
</reference>
<dbReference type="EMBL" id="CADIJZ010000002">
    <property type="protein sequence ID" value="CAB3645635.1"/>
    <property type="molecule type" value="Genomic_DNA"/>
</dbReference>
<protein>
    <submittedName>
        <fullName evidence="2">AlpA family transcriptional regulator</fullName>
    </submittedName>
</protein>
<dbReference type="InterPro" id="IPR010260">
    <property type="entry name" value="AlpA"/>
</dbReference>
<gene>
    <name evidence="2" type="ORF">C0Z16_04740</name>
    <name evidence="1" type="ORF">LMG27174_00830</name>
</gene>
<dbReference type="Proteomes" id="UP000494205">
    <property type="component" value="Unassembled WGS sequence"/>
</dbReference>
<organism evidence="1 4">
    <name type="scientific">Paraburkholderia rhynchosiae</name>
    <dbReference type="NCBI Taxonomy" id="487049"/>
    <lineage>
        <taxon>Bacteria</taxon>
        <taxon>Pseudomonadati</taxon>
        <taxon>Pseudomonadota</taxon>
        <taxon>Betaproteobacteria</taxon>
        <taxon>Burkholderiales</taxon>
        <taxon>Burkholderiaceae</taxon>
        <taxon>Paraburkholderia</taxon>
    </lineage>
</organism>
<dbReference type="InterPro" id="IPR052931">
    <property type="entry name" value="Prophage_regulatory_activator"/>
</dbReference>
<keyword evidence="3" id="KW-1185">Reference proteome</keyword>
<dbReference type="OrthoDB" id="9182156at2"/>
<evidence type="ECO:0000313" key="1">
    <source>
        <dbReference type="EMBL" id="CAB3645635.1"/>
    </source>
</evidence>
<dbReference type="Proteomes" id="UP000235659">
    <property type="component" value="Unassembled WGS sequence"/>
</dbReference>
<dbReference type="EMBL" id="PNXY01000003">
    <property type="protein sequence ID" value="PMS32859.1"/>
    <property type="molecule type" value="Genomic_DNA"/>
</dbReference>
<evidence type="ECO:0000313" key="4">
    <source>
        <dbReference type="Proteomes" id="UP000494205"/>
    </source>
</evidence>
<dbReference type="Gene3D" id="1.10.238.160">
    <property type="match status" value="1"/>
</dbReference>
<dbReference type="AlphaFoldDB" id="A0A2N7WTT6"/>
<reference evidence="2 3" key="1">
    <citation type="submission" date="2018-01" db="EMBL/GenBank/DDBJ databases">
        <title>Whole genome analyses suggest that Burkholderia sensu lato contains two further novel genera in the rhizoxinica-symbiotica group Mycetohabitans gen. nov., and Trinickia gen. nov.: implications for the evolution of diazotrophy and nodulation in the Burkholderiaceae.</title>
        <authorList>
            <person name="Estrada-de los Santos P."/>
            <person name="Palmer M."/>
            <person name="Chavez-Ramirez B."/>
            <person name="Beukes C."/>
            <person name="Steenkamp E.T."/>
            <person name="Hirsch A.M."/>
            <person name="Manyaka P."/>
            <person name="Maluk M."/>
            <person name="Lafos M."/>
            <person name="Crook M."/>
            <person name="Gross E."/>
            <person name="Simon M.F."/>
            <person name="Bueno dos Reis Junior F."/>
            <person name="Poole P.S."/>
            <person name="Venter S.N."/>
            <person name="James E.K."/>
        </authorList>
    </citation>
    <scope>NUCLEOTIDE SEQUENCE [LARGE SCALE GENOMIC DNA]</scope>
    <source>
        <strain evidence="2 3">WSM 3937</strain>
    </source>
</reference>
<dbReference type="PANTHER" id="PTHR36154">
    <property type="entry name" value="DNA-BINDING TRANSCRIPTIONAL ACTIVATOR ALPA"/>
    <property type="match status" value="1"/>
</dbReference>
<evidence type="ECO:0000313" key="3">
    <source>
        <dbReference type="Proteomes" id="UP000235659"/>
    </source>
</evidence>
<sequence>MNTTIDPAMHLLRLPQVRAMTTLSRTAIYDSMRVGAFPATVKLGPKHVAWRAGEIAKWLADPTGYRCEVAAA</sequence>
<evidence type="ECO:0000313" key="2">
    <source>
        <dbReference type="EMBL" id="PMS32859.1"/>
    </source>
</evidence>